<reference evidence="3" key="1">
    <citation type="submission" date="2015-11" db="EMBL/GenBank/DDBJ databases">
        <title>De novo transcriptome assembly of four potential Pierce s Disease insect vectors from Arizona vineyards.</title>
        <authorList>
            <person name="Tassone E.E."/>
        </authorList>
    </citation>
    <scope>NUCLEOTIDE SEQUENCE</scope>
</reference>
<protein>
    <recommendedName>
        <fullName evidence="2">Ig-like domain-containing protein</fullName>
    </recommendedName>
</protein>
<feature type="domain" description="Ig-like" evidence="2">
    <location>
        <begin position="40"/>
        <end position="136"/>
    </location>
</feature>
<dbReference type="Gene3D" id="2.60.40.10">
    <property type="entry name" value="Immunoglobulins"/>
    <property type="match status" value="1"/>
</dbReference>
<dbReference type="InterPro" id="IPR013783">
    <property type="entry name" value="Ig-like_fold"/>
</dbReference>
<dbReference type="InterPro" id="IPR007110">
    <property type="entry name" value="Ig-like_dom"/>
</dbReference>
<keyword evidence="1" id="KW-0732">Signal</keyword>
<dbReference type="Pfam" id="PF07686">
    <property type="entry name" value="V-set"/>
    <property type="match status" value="1"/>
</dbReference>
<dbReference type="AlphaFoldDB" id="A0A1B6HE59"/>
<name>A0A1B6HE59_9HEMI</name>
<dbReference type="SUPFAM" id="SSF48726">
    <property type="entry name" value="Immunoglobulin"/>
    <property type="match status" value="1"/>
</dbReference>
<gene>
    <name evidence="3" type="ORF">g.4327</name>
</gene>
<evidence type="ECO:0000259" key="2">
    <source>
        <dbReference type="PROSITE" id="PS50835"/>
    </source>
</evidence>
<dbReference type="SMART" id="SM00409">
    <property type="entry name" value="IG"/>
    <property type="match status" value="1"/>
</dbReference>
<accession>A0A1B6HE59</accession>
<feature type="signal peptide" evidence="1">
    <location>
        <begin position="1"/>
        <end position="35"/>
    </location>
</feature>
<dbReference type="InterPro" id="IPR013106">
    <property type="entry name" value="Ig_V-set"/>
</dbReference>
<evidence type="ECO:0000313" key="3">
    <source>
        <dbReference type="EMBL" id="JAS72980.1"/>
    </source>
</evidence>
<dbReference type="EMBL" id="GECU01034726">
    <property type="protein sequence ID" value="JAS72980.1"/>
    <property type="molecule type" value="Transcribed_RNA"/>
</dbReference>
<proteinExistence type="predicted"/>
<organism evidence="3">
    <name type="scientific">Homalodisca liturata</name>
    <dbReference type="NCBI Taxonomy" id="320908"/>
    <lineage>
        <taxon>Eukaryota</taxon>
        <taxon>Metazoa</taxon>
        <taxon>Ecdysozoa</taxon>
        <taxon>Arthropoda</taxon>
        <taxon>Hexapoda</taxon>
        <taxon>Insecta</taxon>
        <taxon>Pterygota</taxon>
        <taxon>Neoptera</taxon>
        <taxon>Paraneoptera</taxon>
        <taxon>Hemiptera</taxon>
        <taxon>Auchenorrhyncha</taxon>
        <taxon>Membracoidea</taxon>
        <taxon>Cicadellidae</taxon>
        <taxon>Cicadellinae</taxon>
        <taxon>Proconiini</taxon>
        <taxon>Homalodisca</taxon>
    </lineage>
</organism>
<dbReference type="InterPro" id="IPR003599">
    <property type="entry name" value="Ig_sub"/>
</dbReference>
<feature type="chain" id="PRO_5008584265" description="Ig-like domain-containing protein" evidence="1">
    <location>
        <begin position="36"/>
        <end position="145"/>
    </location>
</feature>
<dbReference type="InterPro" id="IPR036179">
    <property type="entry name" value="Ig-like_dom_sf"/>
</dbReference>
<dbReference type="PROSITE" id="PS50835">
    <property type="entry name" value="IG_LIKE"/>
    <property type="match status" value="1"/>
</dbReference>
<sequence>MEMQRNDGRIQIKLLTSIKMVVSLWLLMMLSTVAADLTSPYSEDGGGPVNVTARVGSDVIFDCRKPSSNAIFVIWSFKDPESGILRTQTINKATITTRRTVSFQAPNNFRLRIGSVTREDEGLYYCLLVSTLEKLNQVFLKVTED</sequence>
<evidence type="ECO:0000256" key="1">
    <source>
        <dbReference type="SAM" id="SignalP"/>
    </source>
</evidence>